<dbReference type="AlphaFoldDB" id="A0A4Q0AI74"/>
<name>A0A4Q0AI74_9BACT</name>
<organism evidence="3 4">
    <name type="scientific">Candidatus Microsaccharimonas sossegonensis</name>
    <dbReference type="NCBI Taxonomy" id="2506948"/>
    <lineage>
        <taxon>Bacteria</taxon>
        <taxon>Candidatus Saccharimonadota</taxon>
        <taxon>Candidatus Saccharimonadia</taxon>
        <taxon>Candidatus Saccharimonadales</taxon>
        <taxon>Candidatus Saccharimonadaceae</taxon>
        <taxon>Candidatus Microsaccharimonas</taxon>
    </lineage>
</organism>
<dbReference type="Proteomes" id="UP000289257">
    <property type="component" value="Unassembled WGS sequence"/>
</dbReference>
<evidence type="ECO:0000313" key="3">
    <source>
        <dbReference type="EMBL" id="RWZ78901.1"/>
    </source>
</evidence>
<evidence type="ECO:0000313" key="4">
    <source>
        <dbReference type="Proteomes" id="UP000289257"/>
    </source>
</evidence>
<feature type="compositionally biased region" description="Low complexity" evidence="1">
    <location>
        <begin position="7"/>
        <end position="24"/>
    </location>
</feature>
<evidence type="ECO:0000256" key="2">
    <source>
        <dbReference type="SAM" id="Phobius"/>
    </source>
</evidence>
<comment type="caution">
    <text evidence="3">The sequence shown here is derived from an EMBL/GenBank/DDBJ whole genome shotgun (WGS) entry which is preliminary data.</text>
</comment>
<feature type="region of interest" description="Disordered" evidence="1">
    <location>
        <begin position="1"/>
        <end position="24"/>
    </location>
</feature>
<accession>A0A4Q0AI74</accession>
<feature type="transmembrane region" description="Helical" evidence="2">
    <location>
        <begin position="92"/>
        <end position="117"/>
    </location>
</feature>
<evidence type="ECO:0000256" key="1">
    <source>
        <dbReference type="SAM" id="MobiDB-lite"/>
    </source>
</evidence>
<gene>
    <name evidence="3" type="ORF">EOT05_04115</name>
</gene>
<reference evidence="3" key="1">
    <citation type="submission" date="2019-01" db="EMBL/GenBank/DDBJ databases">
        <title>Genomic signatures and co-occurrence patterns of the ultra-small Saccharimodia (Patescibacteria phylum) suggest a symbiotic lifestyle.</title>
        <authorList>
            <person name="Lemos L."/>
            <person name="Medeiros J."/>
            <person name="Andreote F."/>
            <person name="Fernandes G."/>
            <person name="Varani A."/>
            <person name="Oliveira G."/>
            <person name="Pylro V."/>
        </authorList>
    </citation>
    <scope>NUCLEOTIDE SEQUENCE [LARGE SCALE GENOMIC DNA]</scope>
    <source>
        <strain evidence="3">AMD02</strain>
    </source>
</reference>
<evidence type="ECO:0008006" key="5">
    <source>
        <dbReference type="Google" id="ProtNLM"/>
    </source>
</evidence>
<keyword evidence="2" id="KW-0812">Transmembrane</keyword>
<sequence length="139" mass="14441">MQPNQSAAPVPTQETATTTVTPSTPVAPAPVVSQPSIVAANHTDSKVLPILSITFSGIALLLAFIFFISLPLAMAGFIIAIIALIKKSPLKGLSIAGLILSIVATFIALAFITLISFNNLTQRANNAARQNTTTVQSSN</sequence>
<proteinExistence type="predicted"/>
<feature type="transmembrane region" description="Helical" evidence="2">
    <location>
        <begin position="58"/>
        <end position="85"/>
    </location>
</feature>
<protein>
    <recommendedName>
        <fullName evidence="5">DUF4190 domain-containing protein</fullName>
    </recommendedName>
</protein>
<keyword evidence="4" id="KW-1185">Reference proteome</keyword>
<keyword evidence="2" id="KW-0472">Membrane</keyword>
<keyword evidence="2" id="KW-1133">Transmembrane helix</keyword>
<dbReference type="EMBL" id="SCKX01000001">
    <property type="protein sequence ID" value="RWZ78901.1"/>
    <property type="molecule type" value="Genomic_DNA"/>
</dbReference>